<dbReference type="AlphaFoldDB" id="A0A3S5CNM8"/>
<keyword evidence="3" id="KW-1185">Reference proteome</keyword>
<accession>A0A3S5CNM8</accession>
<comment type="caution">
    <text evidence="2">The sequence shown here is derived from an EMBL/GenBank/DDBJ whole genome shotgun (WGS) entry which is preliminary data.</text>
</comment>
<protein>
    <submittedName>
        <fullName evidence="2">Uncharacterized protein</fullName>
    </submittedName>
</protein>
<evidence type="ECO:0000256" key="1">
    <source>
        <dbReference type="SAM" id="MobiDB-lite"/>
    </source>
</evidence>
<reference evidence="2" key="1">
    <citation type="submission" date="2018-11" db="EMBL/GenBank/DDBJ databases">
        <authorList>
            <consortium name="Pathogen Informatics"/>
        </authorList>
    </citation>
    <scope>NUCLEOTIDE SEQUENCE</scope>
</reference>
<organism evidence="2 3">
    <name type="scientific">Protopolystoma xenopodis</name>
    <dbReference type="NCBI Taxonomy" id="117903"/>
    <lineage>
        <taxon>Eukaryota</taxon>
        <taxon>Metazoa</taxon>
        <taxon>Spiralia</taxon>
        <taxon>Lophotrochozoa</taxon>
        <taxon>Platyhelminthes</taxon>
        <taxon>Monogenea</taxon>
        <taxon>Polyopisthocotylea</taxon>
        <taxon>Polystomatidea</taxon>
        <taxon>Polystomatidae</taxon>
        <taxon>Protopolystoma</taxon>
    </lineage>
</organism>
<name>A0A3S5CNM8_9PLAT</name>
<dbReference type="Proteomes" id="UP000784294">
    <property type="component" value="Unassembled WGS sequence"/>
</dbReference>
<sequence length="44" mass="4670">MPVTSLLPIQNESTGSDGICWTSTDPGLAQVEGNLNRIRKLDAA</sequence>
<evidence type="ECO:0000313" key="3">
    <source>
        <dbReference type="Proteomes" id="UP000784294"/>
    </source>
</evidence>
<feature type="region of interest" description="Disordered" evidence="1">
    <location>
        <begin position="1"/>
        <end position="21"/>
    </location>
</feature>
<evidence type="ECO:0000313" key="2">
    <source>
        <dbReference type="EMBL" id="VEL23733.1"/>
    </source>
</evidence>
<feature type="compositionally biased region" description="Polar residues" evidence="1">
    <location>
        <begin position="7"/>
        <end position="21"/>
    </location>
</feature>
<gene>
    <name evidence="2" type="ORF">PXEA_LOCUS17173</name>
</gene>
<dbReference type="EMBL" id="CAAALY010063595">
    <property type="protein sequence ID" value="VEL23733.1"/>
    <property type="molecule type" value="Genomic_DNA"/>
</dbReference>
<proteinExistence type="predicted"/>